<protein>
    <recommendedName>
        <fullName evidence="9">Major facilitator superfamily (MFS) profile domain-containing protein</fullName>
    </recommendedName>
</protein>
<comment type="caution">
    <text evidence="10">The sequence shown here is derived from an EMBL/GenBank/DDBJ whole genome shotgun (WGS) entry which is preliminary data.</text>
</comment>
<evidence type="ECO:0000259" key="9">
    <source>
        <dbReference type="PROSITE" id="PS50850"/>
    </source>
</evidence>
<feature type="region of interest" description="Disordered" evidence="7">
    <location>
        <begin position="442"/>
        <end position="472"/>
    </location>
</feature>
<dbReference type="EMBL" id="JALJOQ010000149">
    <property type="protein sequence ID" value="KAK9793504.1"/>
    <property type="molecule type" value="Genomic_DNA"/>
</dbReference>
<evidence type="ECO:0000256" key="4">
    <source>
        <dbReference type="ARBA" id="ARBA00022989"/>
    </source>
</evidence>
<dbReference type="InterPro" id="IPR020846">
    <property type="entry name" value="MFS_dom"/>
</dbReference>
<feature type="transmembrane region" description="Helical" evidence="8">
    <location>
        <begin position="288"/>
        <end position="308"/>
    </location>
</feature>
<dbReference type="PROSITE" id="PS50850">
    <property type="entry name" value="MFS"/>
    <property type="match status" value="1"/>
</dbReference>
<feature type="transmembrane region" description="Helical" evidence="8">
    <location>
        <begin position="257"/>
        <end position="276"/>
    </location>
</feature>
<evidence type="ECO:0000256" key="2">
    <source>
        <dbReference type="ARBA" id="ARBA00022448"/>
    </source>
</evidence>
<evidence type="ECO:0000313" key="10">
    <source>
        <dbReference type="EMBL" id="KAK9793504.1"/>
    </source>
</evidence>
<dbReference type="Proteomes" id="UP001465755">
    <property type="component" value="Unassembled WGS sequence"/>
</dbReference>
<dbReference type="PANTHER" id="PTHR23505">
    <property type="entry name" value="SPINSTER"/>
    <property type="match status" value="1"/>
</dbReference>
<feature type="transmembrane region" description="Helical" evidence="8">
    <location>
        <begin position="136"/>
        <end position="156"/>
    </location>
</feature>
<accession>A0AAW1NT25</accession>
<keyword evidence="3 8" id="KW-0812">Transmembrane</keyword>
<proteinExistence type="inferred from homology"/>
<dbReference type="PANTHER" id="PTHR23505:SF52">
    <property type="entry name" value="MAJOR FACILITATOR SUPERFAMILY PROTEIN"/>
    <property type="match status" value="1"/>
</dbReference>
<keyword evidence="5 8" id="KW-0472">Membrane</keyword>
<feature type="transmembrane region" description="Helical" evidence="8">
    <location>
        <begin position="220"/>
        <end position="245"/>
    </location>
</feature>
<keyword evidence="4 8" id="KW-1133">Transmembrane helix</keyword>
<evidence type="ECO:0000256" key="3">
    <source>
        <dbReference type="ARBA" id="ARBA00022692"/>
    </source>
</evidence>
<dbReference type="GO" id="GO:0016020">
    <property type="term" value="C:membrane"/>
    <property type="evidence" value="ECO:0007669"/>
    <property type="project" value="UniProtKB-SubCell"/>
</dbReference>
<evidence type="ECO:0000256" key="7">
    <source>
        <dbReference type="SAM" id="MobiDB-lite"/>
    </source>
</evidence>
<dbReference type="SUPFAM" id="SSF103473">
    <property type="entry name" value="MFS general substrate transporter"/>
    <property type="match status" value="1"/>
</dbReference>
<dbReference type="Pfam" id="PF07690">
    <property type="entry name" value="MFS_1"/>
    <property type="match status" value="1"/>
</dbReference>
<keyword evidence="2" id="KW-0813">Transport</keyword>
<dbReference type="InterPro" id="IPR036259">
    <property type="entry name" value="MFS_trans_sf"/>
</dbReference>
<dbReference type="InterPro" id="IPR044770">
    <property type="entry name" value="MFS_spinster-like"/>
</dbReference>
<organism evidence="10 11">
    <name type="scientific">Symbiochloris irregularis</name>
    <dbReference type="NCBI Taxonomy" id="706552"/>
    <lineage>
        <taxon>Eukaryota</taxon>
        <taxon>Viridiplantae</taxon>
        <taxon>Chlorophyta</taxon>
        <taxon>core chlorophytes</taxon>
        <taxon>Trebouxiophyceae</taxon>
        <taxon>Trebouxiales</taxon>
        <taxon>Trebouxiaceae</taxon>
        <taxon>Symbiochloris</taxon>
    </lineage>
</organism>
<feature type="transmembrane region" description="Helical" evidence="8">
    <location>
        <begin position="168"/>
        <end position="192"/>
    </location>
</feature>
<keyword evidence="11" id="KW-1185">Reference proteome</keyword>
<dbReference type="GO" id="GO:0022857">
    <property type="term" value="F:transmembrane transporter activity"/>
    <property type="evidence" value="ECO:0007669"/>
    <property type="project" value="InterPro"/>
</dbReference>
<evidence type="ECO:0000256" key="6">
    <source>
        <dbReference type="ARBA" id="ARBA00024338"/>
    </source>
</evidence>
<feature type="domain" description="Major facilitator superfamily (MFS) profile" evidence="9">
    <location>
        <begin position="12"/>
        <end position="421"/>
    </location>
</feature>
<evidence type="ECO:0000256" key="1">
    <source>
        <dbReference type="ARBA" id="ARBA00004141"/>
    </source>
</evidence>
<feature type="transmembrane region" description="Helical" evidence="8">
    <location>
        <begin position="103"/>
        <end position="124"/>
    </location>
</feature>
<feature type="compositionally biased region" description="Basic and acidic residues" evidence="7">
    <location>
        <begin position="446"/>
        <end position="472"/>
    </location>
</feature>
<name>A0AAW1NT25_9CHLO</name>
<feature type="transmembrane region" description="Helical" evidence="8">
    <location>
        <begin position="320"/>
        <end position="339"/>
    </location>
</feature>
<dbReference type="InterPro" id="IPR011701">
    <property type="entry name" value="MFS"/>
</dbReference>
<gene>
    <name evidence="10" type="ORF">WJX73_009675</name>
</gene>
<comment type="similarity">
    <text evidence="6">Belongs to the major facilitator superfamily. Spinster (TC 2.A.1.49) family.</text>
</comment>
<dbReference type="Gene3D" id="1.20.1250.20">
    <property type="entry name" value="MFS general substrate transporter like domains"/>
    <property type="match status" value="1"/>
</dbReference>
<feature type="transmembrane region" description="Helical" evidence="8">
    <location>
        <begin position="76"/>
        <end position="97"/>
    </location>
</feature>
<evidence type="ECO:0000256" key="8">
    <source>
        <dbReference type="SAM" id="Phobius"/>
    </source>
</evidence>
<feature type="transmembrane region" description="Helical" evidence="8">
    <location>
        <begin position="360"/>
        <end position="381"/>
    </location>
</feature>
<feature type="transmembrane region" description="Helical" evidence="8">
    <location>
        <begin position="406"/>
        <end position="426"/>
    </location>
</feature>
<reference evidence="10 11" key="1">
    <citation type="journal article" date="2024" name="Nat. Commun.">
        <title>Phylogenomics reveals the evolutionary origins of lichenization in chlorophyte algae.</title>
        <authorList>
            <person name="Puginier C."/>
            <person name="Libourel C."/>
            <person name="Otte J."/>
            <person name="Skaloud P."/>
            <person name="Haon M."/>
            <person name="Grisel S."/>
            <person name="Petersen M."/>
            <person name="Berrin J.G."/>
            <person name="Delaux P.M."/>
            <person name="Dal Grande F."/>
            <person name="Keller J."/>
        </authorList>
    </citation>
    <scope>NUCLEOTIDE SEQUENCE [LARGE SCALE GENOMIC DNA]</scope>
    <source>
        <strain evidence="10 11">SAG 2036</strain>
    </source>
</reference>
<evidence type="ECO:0000313" key="11">
    <source>
        <dbReference type="Proteomes" id="UP001465755"/>
    </source>
</evidence>
<evidence type="ECO:0000256" key="5">
    <source>
        <dbReference type="ARBA" id="ARBA00023136"/>
    </source>
</evidence>
<dbReference type="AlphaFoldDB" id="A0AAW1NT25"/>
<comment type="subcellular location">
    <subcellularLocation>
        <location evidence="1">Membrane</location>
        <topology evidence="1">Multi-pass membrane protein</topology>
    </subcellularLocation>
</comment>
<sequence length="472" mass="50617">MGQPWLDGRRRTVALVNLAAVMERLDEQTLPSLYSAVGASFQSSPTQLGYLTLCRALVQALASPWGGIAGHLHNRIWVITAGCLLWGVMTAGFATSTALWQGLFFWGVNGAGLALVIPSGQSLIADLHTPLQRGKAFGLLYLTSAGGGMLGSLFATNMGGVQLWGIEGWRIAFLMVALVSIVVGLLNSTLGVDPVKPQQREKLHLRGLLRQMGSFMRLPTFGIIVIQGIMGSVPWSALVYLTLYFQLLGMSNLQASILNSLFLAANALGALLGGFLGDRAASKYPQHGRILVCQFSVAVGIPFSLLLFKALPFSASGASVSLYALVLVTCGLLKCWAAPACNNPIFAEIVPPHMRNLVYAFDRCFEGALAALAVPFVGMLAEHSFGFKGKATVTGDPSIDLPKAQALGTSLLVFTLVPWTLCLILYSGLHYTYKRDCHSGSTGEAENLHSTRGDDLGHVPELQRLRTESRDR</sequence>